<organism evidence="2 3">
    <name type="scientific">Triparma verrucosa</name>
    <dbReference type="NCBI Taxonomy" id="1606542"/>
    <lineage>
        <taxon>Eukaryota</taxon>
        <taxon>Sar</taxon>
        <taxon>Stramenopiles</taxon>
        <taxon>Ochrophyta</taxon>
        <taxon>Bolidophyceae</taxon>
        <taxon>Parmales</taxon>
        <taxon>Triparmaceae</taxon>
        <taxon>Triparma</taxon>
    </lineage>
</organism>
<feature type="transmembrane region" description="Helical" evidence="1">
    <location>
        <begin position="121"/>
        <end position="141"/>
    </location>
</feature>
<feature type="transmembrane region" description="Helical" evidence="1">
    <location>
        <begin position="307"/>
        <end position="325"/>
    </location>
</feature>
<dbReference type="Proteomes" id="UP001165160">
    <property type="component" value="Unassembled WGS sequence"/>
</dbReference>
<keyword evidence="1" id="KW-1133">Transmembrane helix</keyword>
<accession>A0A9W7BIP6</accession>
<gene>
    <name evidence="2" type="ORF">TrVE_jg12471</name>
</gene>
<evidence type="ECO:0000313" key="2">
    <source>
        <dbReference type="EMBL" id="GMH87398.1"/>
    </source>
</evidence>
<keyword evidence="1" id="KW-0472">Membrane</keyword>
<dbReference type="AlphaFoldDB" id="A0A9W7BIP6"/>
<keyword evidence="3" id="KW-1185">Reference proteome</keyword>
<evidence type="ECO:0000313" key="3">
    <source>
        <dbReference type="Proteomes" id="UP001165160"/>
    </source>
</evidence>
<evidence type="ECO:0008006" key="4">
    <source>
        <dbReference type="Google" id="ProtNLM"/>
    </source>
</evidence>
<sequence>MSSQSVQVIPHDEPELEATPLISRPGKARKMSQFDAVTWKKAMDIDGDGVVGRADLIDSLWHLGAFVSIDEFDKLFSDVQVDPTSIEKILDSNQTPSELLRLRETQLEEYLQGTLPKWKWLTLRFLFFFFAVPILGVDYFYKIRNAADESSRNVVKWKGGASWTAAAWLLWLPALLLYAFYPTSVQLEDILNPALLYWSIIGVVFVAWTSATRTREGFEESYKFHYHCFAVSYTPLKTGAKTLSVPMFVEAIVSNNDRIISARFNPVNRDKRFLSYSKKRRESQIVAQWSKIEKVLTKKMDPYANKTFLSSKITMVLATVLPFIIRAVEGKPVMGDNAASIVANILLGILSCWEWWCLVEAFVRRAIKDVNGVTDTIETFLRYTIFHHIRILNAKNRIHNDAHSEKMLDKGLVLDLFDPNNVVGLFSAYKLLGNYARWTVHGLEKMLQALLLIQLIVTGTFFTVSFMLPDVMTLNITCYVLMESVFCLYIILQSLRACVGINEIDKLVRLKCIEVCALLDFDDVEIGTSDSSARAFRGIATYLDRAKVVEAKLFGIYLSKELVAKIMISFLAATGSALVRSGIS</sequence>
<protein>
    <recommendedName>
        <fullName evidence="4">EF-hand domain-containing protein</fullName>
    </recommendedName>
</protein>
<name>A0A9W7BIP6_9STRA</name>
<dbReference type="InterPro" id="IPR018247">
    <property type="entry name" value="EF_Hand_1_Ca_BS"/>
</dbReference>
<feature type="transmembrane region" description="Helical" evidence="1">
    <location>
        <begin position="193"/>
        <end position="211"/>
    </location>
</feature>
<comment type="caution">
    <text evidence="2">The sequence shown here is derived from an EMBL/GenBank/DDBJ whole genome shotgun (WGS) entry which is preliminary data.</text>
</comment>
<keyword evidence="1" id="KW-0812">Transmembrane</keyword>
<feature type="transmembrane region" description="Helical" evidence="1">
    <location>
        <begin position="337"/>
        <end position="358"/>
    </location>
</feature>
<reference evidence="3" key="1">
    <citation type="journal article" date="2023" name="Commun. Biol.">
        <title>Genome analysis of Parmales, the sister group of diatoms, reveals the evolutionary specialization of diatoms from phago-mixotrophs to photoautotrophs.</title>
        <authorList>
            <person name="Ban H."/>
            <person name="Sato S."/>
            <person name="Yoshikawa S."/>
            <person name="Yamada K."/>
            <person name="Nakamura Y."/>
            <person name="Ichinomiya M."/>
            <person name="Sato N."/>
            <person name="Blanc-Mathieu R."/>
            <person name="Endo H."/>
            <person name="Kuwata A."/>
            <person name="Ogata H."/>
        </authorList>
    </citation>
    <scope>NUCLEOTIDE SEQUENCE [LARGE SCALE GENOMIC DNA]</scope>
    <source>
        <strain evidence="3">NIES 3699</strain>
    </source>
</reference>
<feature type="transmembrane region" description="Helical" evidence="1">
    <location>
        <begin position="447"/>
        <end position="468"/>
    </location>
</feature>
<dbReference type="EMBL" id="BRXX01000071">
    <property type="protein sequence ID" value="GMH87398.1"/>
    <property type="molecule type" value="Genomic_DNA"/>
</dbReference>
<proteinExistence type="predicted"/>
<evidence type="ECO:0000256" key="1">
    <source>
        <dbReference type="SAM" id="Phobius"/>
    </source>
</evidence>
<feature type="transmembrane region" description="Helical" evidence="1">
    <location>
        <begin position="161"/>
        <end position="181"/>
    </location>
</feature>
<feature type="transmembrane region" description="Helical" evidence="1">
    <location>
        <begin position="474"/>
        <end position="492"/>
    </location>
</feature>
<dbReference type="PROSITE" id="PS00018">
    <property type="entry name" value="EF_HAND_1"/>
    <property type="match status" value="1"/>
</dbReference>